<dbReference type="STRING" id="573729.G2Q6T4"/>
<gene>
    <name evidence="3" type="ORF">MYCTH_2295851</name>
</gene>
<evidence type="ECO:0000313" key="3">
    <source>
        <dbReference type="EMBL" id="AEO53912.1"/>
    </source>
</evidence>
<dbReference type="Proteomes" id="UP000007322">
    <property type="component" value="Chromosome 1"/>
</dbReference>
<name>G2Q6T4_THET4</name>
<evidence type="ECO:0000259" key="2">
    <source>
        <dbReference type="SMART" id="SM00651"/>
    </source>
</evidence>
<sequence length="171" mass="18222">MSTSDSPPSPSRFSEQQKEEAASFLRSLLNKNFRVTTTDSRMFWGTFKCTDPESNIILQHTYEYRYPSARQVSDAAAAAAASAAGSGDEGGGGQGKDKAKVKLDMTSRYLGLVVIPGKYITRIEAEEFVSQMPARKVKVLGIGEQQFGRGTSSSSPGEGEGEVQSGAAGVV</sequence>
<feature type="compositionally biased region" description="Low complexity" evidence="1">
    <location>
        <begin position="77"/>
        <end position="86"/>
    </location>
</feature>
<dbReference type="InterPro" id="IPR050914">
    <property type="entry name" value="snRNP_SmB/NAA38-like"/>
</dbReference>
<dbReference type="EMBL" id="CP003002">
    <property type="protein sequence ID" value="AEO53912.1"/>
    <property type="molecule type" value="Genomic_DNA"/>
</dbReference>
<proteinExistence type="predicted"/>
<feature type="region of interest" description="Disordered" evidence="1">
    <location>
        <begin position="147"/>
        <end position="171"/>
    </location>
</feature>
<dbReference type="SUPFAM" id="SSF50182">
    <property type="entry name" value="Sm-like ribonucleoproteins"/>
    <property type="match status" value="1"/>
</dbReference>
<evidence type="ECO:0000313" key="4">
    <source>
        <dbReference type="Proteomes" id="UP000007322"/>
    </source>
</evidence>
<dbReference type="Pfam" id="PF01423">
    <property type="entry name" value="LSM"/>
    <property type="match status" value="1"/>
</dbReference>
<dbReference type="PANTHER" id="PTHR10701:SF5">
    <property type="entry name" value="N-ALPHA-ACETYLTRANSFERASE 38, NATC AUXILIARY SUBUNIT"/>
    <property type="match status" value="1"/>
</dbReference>
<dbReference type="OrthoDB" id="368909at2759"/>
<dbReference type="InterPro" id="IPR034110">
    <property type="entry name" value="LSMD1_Sm"/>
</dbReference>
<dbReference type="GeneID" id="11513238"/>
<feature type="compositionally biased region" description="Low complexity" evidence="1">
    <location>
        <begin position="148"/>
        <end position="171"/>
    </location>
</feature>
<dbReference type="VEuPathDB" id="FungiDB:MYCTH_2295851"/>
<accession>G2Q6T4</accession>
<feature type="domain" description="Sm" evidence="2">
    <location>
        <begin position="23"/>
        <end position="125"/>
    </location>
</feature>
<dbReference type="Gene3D" id="2.30.30.100">
    <property type="match status" value="1"/>
</dbReference>
<dbReference type="GO" id="GO:0031417">
    <property type="term" value="C:NatC complex"/>
    <property type="evidence" value="ECO:0007669"/>
    <property type="project" value="InterPro"/>
</dbReference>
<dbReference type="InterPro" id="IPR010920">
    <property type="entry name" value="LSM_dom_sf"/>
</dbReference>
<dbReference type="eggNOG" id="KOG3168">
    <property type="taxonomic scope" value="Eukaryota"/>
</dbReference>
<dbReference type="InParanoid" id="G2Q6T4"/>
<dbReference type="RefSeq" id="XP_003659157.1">
    <property type="nucleotide sequence ID" value="XM_003659109.1"/>
</dbReference>
<reference evidence="3 4" key="1">
    <citation type="journal article" date="2011" name="Nat. Biotechnol.">
        <title>Comparative genomic analysis of the thermophilic biomass-degrading fungi Myceliophthora thermophila and Thielavia terrestris.</title>
        <authorList>
            <person name="Berka R.M."/>
            <person name="Grigoriev I.V."/>
            <person name="Otillar R."/>
            <person name="Salamov A."/>
            <person name="Grimwood J."/>
            <person name="Reid I."/>
            <person name="Ishmael N."/>
            <person name="John T."/>
            <person name="Darmond C."/>
            <person name="Moisan M.-C."/>
            <person name="Henrissat B."/>
            <person name="Coutinho P.M."/>
            <person name="Lombard V."/>
            <person name="Natvig D.O."/>
            <person name="Lindquist E."/>
            <person name="Schmutz J."/>
            <person name="Lucas S."/>
            <person name="Harris P."/>
            <person name="Powlowski J."/>
            <person name="Bellemare A."/>
            <person name="Taylor D."/>
            <person name="Butler G."/>
            <person name="de Vries R.P."/>
            <person name="Allijn I.E."/>
            <person name="van den Brink J."/>
            <person name="Ushinsky S."/>
            <person name="Storms R."/>
            <person name="Powell A.J."/>
            <person name="Paulsen I.T."/>
            <person name="Elbourne L.D.H."/>
            <person name="Baker S.E."/>
            <person name="Magnuson J."/>
            <person name="LaBoissiere S."/>
            <person name="Clutterbuck A.J."/>
            <person name="Martinez D."/>
            <person name="Wogulis M."/>
            <person name="de Leon A.L."/>
            <person name="Rey M.W."/>
            <person name="Tsang A."/>
        </authorList>
    </citation>
    <scope>NUCLEOTIDE SEQUENCE [LARGE SCALE GENOMIC DNA]</scope>
    <source>
        <strain evidence="4">ATCC 42464 / BCRC 31852 / DSM 1799</strain>
    </source>
</reference>
<dbReference type="CDD" id="cd06168">
    <property type="entry name" value="LSMD1"/>
    <property type="match status" value="1"/>
</dbReference>
<keyword evidence="4" id="KW-1185">Reference proteome</keyword>
<dbReference type="OMA" id="HEYRHPT"/>
<organism evidence="3 4">
    <name type="scientific">Thermothelomyces thermophilus (strain ATCC 42464 / BCRC 31852 / DSM 1799)</name>
    <name type="common">Sporotrichum thermophile</name>
    <dbReference type="NCBI Taxonomy" id="573729"/>
    <lineage>
        <taxon>Eukaryota</taxon>
        <taxon>Fungi</taxon>
        <taxon>Dikarya</taxon>
        <taxon>Ascomycota</taxon>
        <taxon>Pezizomycotina</taxon>
        <taxon>Sordariomycetes</taxon>
        <taxon>Sordariomycetidae</taxon>
        <taxon>Sordariales</taxon>
        <taxon>Chaetomiaceae</taxon>
        <taxon>Thermothelomyces</taxon>
    </lineage>
</organism>
<evidence type="ECO:0000256" key="1">
    <source>
        <dbReference type="SAM" id="MobiDB-lite"/>
    </source>
</evidence>
<dbReference type="InterPro" id="IPR001163">
    <property type="entry name" value="Sm_dom_euk/arc"/>
</dbReference>
<dbReference type="KEGG" id="mtm:MYCTH_2295851"/>
<protein>
    <recommendedName>
        <fullName evidence="2">Sm domain-containing protein</fullName>
    </recommendedName>
</protein>
<dbReference type="SMART" id="SM00651">
    <property type="entry name" value="Sm"/>
    <property type="match status" value="1"/>
</dbReference>
<feature type="region of interest" description="Disordered" evidence="1">
    <location>
        <begin position="77"/>
        <end position="98"/>
    </location>
</feature>
<dbReference type="AlphaFoldDB" id="G2Q6T4"/>
<dbReference type="PANTHER" id="PTHR10701">
    <property type="entry name" value="SMALL NUCLEAR RIBONUCLEOPROTEIN-ASSOCIATED PROTEIN B AND N"/>
    <property type="match status" value="1"/>
</dbReference>
<dbReference type="HOGENOM" id="CLU_076902_4_0_1"/>